<dbReference type="Proteomes" id="UP000597762">
    <property type="component" value="Unassembled WGS sequence"/>
</dbReference>
<dbReference type="PANTHER" id="PTHR34756:SF1">
    <property type="entry name" value="CELL DIVISION CYCLE-ASSOCIATED PROTEIN 3"/>
    <property type="match status" value="1"/>
</dbReference>
<dbReference type="PANTHER" id="PTHR34756">
    <property type="entry name" value="CELL DIVISION CYCLE-ASSOCIATED PROTEIN 3"/>
    <property type="match status" value="1"/>
</dbReference>
<accession>A0A812D6Y4</accession>
<sequence length="233" mass="26087">MELFPLIALVQLINDPKRIMGGFLSHSIDVESAYPSPEACKNTCHFHDPRSPSLDINRTPIMVADPVHTILDPRSPSEGIERTPITYQLPQKYRKSCTTDDASQTLDKIPPLCFEDDMDISKTEENDQLSPSFIAEIDSGDENKNDSNLESVKISLNFSLSLFLFSLSLSLFYLSLSLSLFLSLISLSLFLLFLSLSFMELLSMKQISFSLSLSLSKVFSLSLTQFSSLSLRL</sequence>
<proteinExistence type="predicted"/>
<keyword evidence="3" id="KW-1185">Reference proteome</keyword>
<gene>
    <name evidence="2" type="ORF">SPHA_48572</name>
</gene>
<dbReference type="EMBL" id="CAHIKZ030002719">
    <property type="protein sequence ID" value="CAE1291102.1"/>
    <property type="molecule type" value="Genomic_DNA"/>
</dbReference>
<keyword evidence="1" id="KW-0812">Transmembrane</keyword>
<feature type="transmembrane region" description="Helical" evidence="1">
    <location>
        <begin position="180"/>
        <end position="202"/>
    </location>
</feature>
<organism evidence="2 3">
    <name type="scientific">Acanthosepion pharaonis</name>
    <name type="common">Pharaoh cuttlefish</name>
    <name type="synonym">Sepia pharaonis</name>
    <dbReference type="NCBI Taxonomy" id="158019"/>
    <lineage>
        <taxon>Eukaryota</taxon>
        <taxon>Metazoa</taxon>
        <taxon>Spiralia</taxon>
        <taxon>Lophotrochozoa</taxon>
        <taxon>Mollusca</taxon>
        <taxon>Cephalopoda</taxon>
        <taxon>Coleoidea</taxon>
        <taxon>Decapodiformes</taxon>
        <taxon>Sepiida</taxon>
        <taxon>Sepiina</taxon>
        <taxon>Sepiidae</taxon>
        <taxon>Acanthosepion</taxon>
    </lineage>
</organism>
<dbReference type="AlphaFoldDB" id="A0A812D6Y4"/>
<keyword evidence="1" id="KW-0472">Membrane</keyword>
<evidence type="ECO:0000256" key="1">
    <source>
        <dbReference type="SAM" id="Phobius"/>
    </source>
</evidence>
<keyword evidence="1" id="KW-1133">Transmembrane helix</keyword>
<reference evidence="2" key="1">
    <citation type="submission" date="2021-01" db="EMBL/GenBank/DDBJ databases">
        <authorList>
            <person name="Li R."/>
            <person name="Bekaert M."/>
        </authorList>
    </citation>
    <scope>NUCLEOTIDE SEQUENCE</scope>
    <source>
        <strain evidence="2">Farmed</strain>
    </source>
</reference>
<comment type="caution">
    <text evidence="2">The sequence shown here is derived from an EMBL/GenBank/DDBJ whole genome shotgun (WGS) entry which is preliminary data.</text>
</comment>
<dbReference type="InterPro" id="IPR038832">
    <property type="entry name" value="CDCA3"/>
</dbReference>
<evidence type="ECO:0000313" key="2">
    <source>
        <dbReference type="EMBL" id="CAE1291102.1"/>
    </source>
</evidence>
<evidence type="ECO:0000313" key="3">
    <source>
        <dbReference type="Proteomes" id="UP000597762"/>
    </source>
</evidence>
<name>A0A812D6Y4_ACAPH</name>
<protein>
    <submittedName>
        <fullName evidence="2">Uncharacterized protein</fullName>
    </submittedName>
</protein>
<dbReference type="OrthoDB" id="6337960at2759"/>